<dbReference type="Proteomes" id="UP000010880">
    <property type="component" value="Chromosome"/>
</dbReference>
<sequence>MSNETVLVVGGAGYIGSHQVKMLDEQGYNVVVYDNLSKGYRDLVTVNNFIKGDLADKNTLREVFEEYDIDAVMHFAAFIEVGESVKDPAKYYRNNVVNVINLLDVMLEYNVNNFIFSSTAAVYGEPEEIPIKENQKKDPINPYGKSKFMVEQVLEDYDQGYGLKYTCFRYFNASGADESGKIGEKHNPETHLIPLVLQTALGERDEIYIFGTDYDTRDGTCIRDFVHVNDLADAHIKGLERLFSGGESEVFNLGSGEGYSVKEIIDKAIEITGINFKVVEDDRRPGDPAVLIADSSRAREILNWKPKYNLSDIIKTAWIWHKNNNDWM</sequence>
<dbReference type="eggNOG" id="COG1087">
    <property type="taxonomic scope" value="Bacteria"/>
</dbReference>
<evidence type="ECO:0000256" key="3">
    <source>
        <dbReference type="ARBA" id="ARBA00004947"/>
    </source>
</evidence>
<dbReference type="AlphaFoldDB" id="L0KB68"/>
<dbReference type="STRING" id="748449.Halha_2387"/>
<evidence type="ECO:0000256" key="8">
    <source>
        <dbReference type="ARBA" id="ARBA00023144"/>
    </source>
</evidence>
<dbReference type="HOGENOM" id="CLU_007383_1_10_9"/>
<dbReference type="Gene3D" id="3.40.50.720">
    <property type="entry name" value="NAD(P)-binding Rossmann-like Domain"/>
    <property type="match status" value="1"/>
</dbReference>
<comment type="similarity">
    <text evidence="4 11">Belongs to the NAD(P)-dependent epimerase/dehydratase family.</text>
</comment>
<proteinExistence type="inferred from homology"/>
<dbReference type="InterPro" id="IPR005886">
    <property type="entry name" value="UDP_G4E"/>
</dbReference>
<reference evidence="14" key="1">
    <citation type="submission" date="2012-02" db="EMBL/GenBank/DDBJ databases">
        <title>The complete genome of Halobacteroides halobius DSM 5150.</title>
        <authorList>
            <person name="Lucas S."/>
            <person name="Copeland A."/>
            <person name="Lapidus A."/>
            <person name="Glavina del Rio T."/>
            <person name="Dalin E."/>
            <person name="Tice H."/>
            <person name="Bruce D."/>
            <person name="Goodwin L."/>
            <person name="Pitluck S."/>
            <person name="Peters L."/>
            <person name="Mikhailova N."/>
            <person name="Gu W."/>
            <person name="Kyrpides N."/>
            <person name="Mavromatis K."/>
            <person name="Ivanova N."/>
            <person name="Brettin T."/>
            <person name="Detter J.C."/>
            <person name="Han C."/>
            <person name="Larimer F."/>
            <person name="Land M."/>
            <person name="Hauser L."/>
            <person name="Markowitz V."/>
            <person name="Cheng J.-F."/>
            <person name="Hugenholtz P."/>
            <person name="Woyke T."/>
            <person name="Wu D."/>
            <person name="Tindall B."/>
            <person name="Pomrenke H."/>
            <person name="Brambilla E."/>
            <person name="Klenk H.-P."/>
            <person name="Eisen J.A."/>
        </authorList>
    </citation>
    <scope>NUCLEOTIDE SEQUENCE [LARGE SCALE GENOMIC DNA]</scope>
    <source>
        <strain evidence="14">ATCC 35273 / DSM 5150 / MD-1</strain>
    </source>
</reference>
<protein>
    <recommendedName>
        <fullName evidence="6 11">UDP-glucose 4-epimerase</fullName>
        <ecNumber evidence="5 11">5.1.3.2</ecNumber>
    </recommendedName>
</protein>
<evidence type="ECO:0000256" key="9">
    <source>
        <dbReference type="ARBA" id="ARBA00023235"/>
    </source>
</evidence>
<evidence type="ECO:0000256" key="5">
    <source>
        <dbReference type="ARBA" id="ARBA00013189"/>
    </source>
</evidence>
<dbReference type="OrthoDB" id="9811743at2"/>
<keyword evidence="9 11" id="KW-0413">Isomerase</keyword>
<evidence type="ECO:0000256" key="10">
    <source>
        <dbReference type="ARBA" id="ARBA00023277"/>
    </source>
</evidence>
<keyword evidence="8" id="KW-0299">Galactose metabolism</keyword>
<dbReference type="Pfam" id="PF01370">
    <property type="entry name" value="Epimerase"/>
    <property type="match status" value="1"/>
</dbReference>
<comment type="subunit">
    <text evidence="11">Homodimer.</text>
</comment>
<evidence type="ECO:0000256" key="11">
    <source>
        <dbReference type="RuleBase" id="RU366046"/>
    </source>
</evidence>
<dbReference type="EMBL" id="CP003359">
    <property type="protein sequence ID" value="AGB42261.1"/>
    <property type="molecule type" value="Genomic_DNA"/>
</dbReference>
<dbReference type="Gene3D" id="3.90.25.10">
    <property type="entry name" value="UDP-galactose 4-epimerase, domain 1"/>
    <property type="match status" value="1"/>
</dbReference>
<evidence type="ECO:0000259" key="12">
    <source>
        <dbReference type="Pfam" id="PF01370"/>
    </source>
</evidence>
<dbReference type="CDD" id="cd05247">
    <property type="entry name" value="UDP_G4E_1_SDR_e"/>
    <property type="match status" value="1"/>
</dbReference>
<comment type="catalytic activity">
    <reaction evidence="1 11">
        <text>UDP-alpha-D-glucose = UDP-alpha-D-galactose</text>
        <dbReference type="Rhea" id="RHEA:22168"/>
        <dbReference type="ChEBI" id="CHEBI:58885"/>
        <dbReference type="ChEBI" id="CHEBI:66914"/>
        <dbReference type="EC" id="5.1.3.2"/>
    </reaction>
</comment>
<comment type="cofactor">
    <cofactor evidence="2 11">
        <name>NAD(+)</name>
        <dbReference type="ChEBI" id="CHEBI:57540"/>
    </cofactor>
</comment>
<dbReference type="EC" id="5.1.3.2" evidence="5 11"/>
<dbReference type="SUPFAM" id="SSF51735">
    <property type="entry name" value="NAD(P)-binding Rossmann-fold domains"/>
    <property type="match status" value="1"/>
</dbReference>
<dbReference type="RefSeq" id="WP_015327975.1">
    <property type="nucleotide sequence ID" value="NC_019978.1"/>
</dbReference>
<organism evidence="13 14">
    <name type="scientific">Halobacteroides halobius (strain ATCC 35273 / DSM 5150 / MD-1)</name>
    <dbReference type="NCBI Taxonomy" id="748449"/>
    <lineage>
        <taxon>Bacteria</taxon>
        <taxon>Bacillati</taxon>
        <taxon>Bacillota</taxon>
        <taxon>Clostridia</taxon>
        <taxon>Halanaerobiales</taxon>
        <taxon>Halobacteroidaceae</taxon>
        <taxon>Halobacteroides</taxon>
    </lineage>
</organism>
<dbReference type="GO" id="GO:0033499">
    <property type="term" value="P:galactose catabolic process via UDP-galactose, Leloir pathway"/>
    <property type="evidence" value="ECO:0007669"/>
    <property type="project" value="TreeGrafter"/>
</dbReference>
<evidence type="ECO:0000256" key="4">
    <source>
        <dbReference type="ARBA" id="ARBA00007637"/>
    </source>
</evidence>
<keyword evidence="14" id="KW-1185">Reference proteome</keyword>
<comment type="pathway">
    <text evidence="3 11">Carbohydrate metabolism; galactose metabolism.</text>
</comment>
<evidence type="ECO:0000256" key="6">
    <source>
        <dbReference type="ARBA" id="ARBA00018569"/>
    </source>
</evidence>
<evidence type="ECO:0000256" key="2">
    <source>
        <dbReference type="ARBA" id="ARBA00001911"/>
    </source>
</evidence>
<evidence type="ECO:0000313" key="13">
    <source>
        <dbReference type="EMBL" id="AGB42261.1"/>
    </source>
</evidence>
<evidence type="ECO:0000313" key="14">
    <source>
        <dbReference type="Proteomes" id="UP000010880"/>
    </source>
</evidence>
<evidence type="ECO:0000256" key="7">
    <source>
        <dbReference type="ARBA" id="ARBA00023027"/>
    </source>
</evidence>
<dbReference type="KEGG" id="hhl:Halha_2387"/>
<dbReference type="PANTHER" id="PTHR43725:SF53">
    <property type="entry name" value="UDP-ARABINOSE 4-EPIMERASE 1"/>
    <property type="match status" value="1"/>
</dbReference>
<keyword evidence="10 11" id="KW-0119">Carbohydrate metabolism</keyword>
<dbReference type="InterPro" id="IPR036291">
    <property type="entry name" value="NAD(P)-bd_dom_sf"/>
</dbReference>
<dbReference type="UniPathway" id="UPA00214"/>
<accession>L0KB68</accession>
<dbReference type="PANTHER" id="PTHR43725">
    <property type="entry name" value="UDP-GLUCOSE 4-EPIMERASE"/>
    <property type="match status" value="1"/>
</dbReference>
<keyword evidence="7 11" id="KW-0520">NAD</keyword>
<name>L0KB68_HALHC</name>
<gene>
    <name evidence="13" type="ordered locus">Halha_2387</name>
</gene>
<evidence type="ECO:0000256" key="1">
    <source>
        <dbReference type="ARBA" id="ARBA00000083"/>
    </source>
</evidence>
<dbReference type="InterPro" id="IPR001509">
    <property type="entry name" value="Epimerase_deHydtase"/>
</dbReference>
<feature type="domain" description="NAD-dependent epimerase/dehydratase" evidence="12">
    <location>
        <begin position="6"/>
        <end position="254"/>
    </location>
</feature>
<dbReference type="NCBIfam" id="TIGR01179">
    <property type="entry name" value="galE"/>
    <property type="match status" value="1"/>
</dbReference>
<dbReference type="GO" id="GO:0003978">
    <property type="term" value="F:UDP-glucose 4-epimerase activity"/>
    <property type="evidence" value="ECO:0007669"/>
    <property type="project" value="UniProtKB-UniRule"/>
</dbReference>
<dbReference type="PATRIC" id="fig|748449.3.peg.2308"/>